<gene>
    <name evidence="1" type="ORF">GCM10025883_18150</name>
</gene>
<organism evidence="1 2">
    <name type="scientific">Mobilicoccus caccae</name>
    <dbReference type="NCBI Taxonomy" id="1859295"/>
    <lineage>
        <taxon>Bacteria</taxon>
        <taxon>Bacillati</taxon>
        <taxon>Actinomycetota</taxon>
        <taxon>Actinomycetes</taxon>
        <taxon>Micrococcales</taxon>
        <taxon>Dermatophilaceae</taxon>
        <taxon>Mobilicoccus</taxon>
    </lineage>
</organism>
<evidence type="ECO:0008006" key="3">
    <source>
        <dbReference type="Google" id="ProtNLM"/>
    </source>
</evidence>
<comment type="caution">
    <text evidence="1">The sequence shown here is derived from an EMBL/GenBank/DDBJ whole genome shotgun (WGS) entry which is preliminary data.</text>
</comment>
<proteinExistence type="predicted"/>
<dbReference type="InterPro" id="IPR016181">
    <property type="entry name" value="Acyl_CoA_acyltransferase"/>
</dbReference>
<dbReference type="RefSeq" id="WP_284303591.1">
    <property type="nucleotide sequence ID" value="NZ_BSUO01000001.1"/>
</dbReference>
<evidence type="ECO:0000313" key="1">
    <source>
        <dbReference type="EMBL" id="GMA39770.1"/>
    </source>
</evidence>
<name>A0ABQ6IPC5_9MICO</name>
<evidence type="ECO:0000313" key="2">
    <source>
        <dbReference type="Proteomes" id="UP001157126"/>
    </source>
</evidence>
<sequence length="157" mass="17656">MADDALPSPDQLDLPENYPVAWEADVVLRDGSVAHVRPITPGDADGIRIFHGRQSEESIYLRFFAPIKQLSDKDVHRFTHVDYDARAAIVATIKDDIIGIARYDRLEDESVAEVAFNISDHYQGKGWGRSSWSTWRRSRRSGGSVASWPTSCPRTAR</sequence>
<dbReference type="Gene3D" id="3.40.630.30">
    <property type="match status" value="1"/>
</dbReference>
<dbReference type="EMBL" id="BSUO01000001">
    <property type="protein sequence ID" value="GMA39770.1"/>
    <property type="molecule type" value="Genomic_DNA"/>
</dbReference>
<dbReference type="SUPFAM" id="SSF55729">
    <property type="entry name" value="Acyl-CoA N-acyltransferases (Nat)"/>
    <property type="match status" value="1"/>
</dbReference>
<accession>A0ABQ6IPC5</accession>
<reference evidence="2" key="1">
    <citation type="journal article" date="2019" name="Int. J. Syst. Evol. Microbiol.">
        <title>The Global Catalogue of Microorganisms (GCM) 10K type strain sequencing project: providing services to taxonomists for standard genome sequencing and annotation.</title>
        <authorList>
            <consortium name="The Broad Institute Genomics Platform"/>
            <consortium name="The Broad Institute Genome Sequencing Center for Infectious Disease"/>
            <person name="Wu L."/>
            <person name="Ma J."/>
        </authorList>
    </citation>
    <scope>NUCLEOTIDE SEQUENCE [LARGE SCALE GENOMIC DNA]</scope>
    <source>
        <strain evidence="2">NBRC 113072</strain>
    </source>
</reference>
<dbReference type="Proteomes" id="UP001157126">
    <property type="component" value="Unassembled WGS sequence"/>
</dbReference>
<protein>
    <recommendedName>
        <fullName evidence="3">N-acetyltransferase domain-containing protein</fullName>
    </recommendedName>
</protein>
<keyword evidence="2" id="KW-1185">Reference proteome</keyword>